<dbReference type="Proteomes" id="UP000028713">
    <property type="component" value="Unassembled WGS sequence"/>
</dbReference>
<proteinExistence type="predicted"/>
<dbReference type="RefSeq" id="WP_034677566.1">
    <property type="nucleotide sequence ID" value="NZ_FPAP01000006.1"/>
</dbReference>
<sequence length="423" mass="48818">MKNFLLIIKILRWIFGVLFLFISLGLLIEQSFTASIVMIVLTTFLIPLTGDFIFQKIIKIDFDGTNKILQTINYSDLDNILPIYQQNIQNHKKTISDKQKIKLGRKIYYNTLCTSISDFILNDNEISKLNDIKIYFNLSDQQIFLEKNRISERTVKGLIDKCYADQTLTDSENQQITYISTFLQFPLDQTEIIKNKIAFSIFNKILEEKISDNRLSPVKETELKQITRNLKIDNQNIKNFISERKIKNLQHAKLLWNLDHGIFPVVYNPPINLSKGEQCYLNIHANLVENKIVHRGYSTTSTGVSFRVMKGVNARVGGGRSRPIKENVTQIHPGTLFLTNLRIVFNAGGKSFQIPFLKLISHDIRGGSIEFIVQNKSYFLRLNLNEAEIMSLGLLSSIRQYRDSYDSLKIQAMNEKSMNEVFI</sequence>
<protein>
    <submittedName>
        <fullName evidence="2">Uncharacterized protein</fullName>
    </submittedName>
</protein>
<dbReference type="STRING" id="236814.IX39_13010"/>
<keyword evidence="1" id="KW-0812">Transmembrane</keyword>
<comment type="caution">
    <text evidence="2">The sequence shown here is derived from an EMBL/GenBank/DDBJ whole genome shotgun (WGS) entry which is preliminary data.</text>
</comment>
<dbReference type="OrthoDB" id="740753at2"/>
<dbReference type="eggNOG" id="ENOG5032UHD">
    <property type="taxonomic scope" value="Bacteria"/>
</dbReference>
<dbReference type="EMBL" id="JPRP01000002">
    <property type="protein sequence ID" value="KFE98359.1"/>
    <property type="molecule type" value="Genomic_DNA"/>
</dbReference>
<feature type="transmembrane region" description="Helical" evidence="1">
    <location>
        <begin position="10"/>
        <end position="28"/>
    </location>
</feature>
<keyword evidence="1" id="KW-0472">Membrane</keyword>
<reference evidence="2 3" key="1">
    <citation type="submission" date="2014-07" db="EMBL/GenBank/DDBJ databases">
        <title>Genome of Chryseobacterium formosense LMG 24722.</title>
        <authorList>
            <person name="Pipes S.E."/>
            <person name="Stropko S.J."/>
            <person name="Newman J.D."/>
        </authorList>
    </citation>
    <scope>NUCLEOTIDE SEQUENCE [LARGE SCALE GENOMIC DNA]</scope>
    <source>
        <strain evidence="2 3">LMG 24722</strain>
    </source>
</reference>
<feature type="transmembrane region" description="Helical" evidence="1">
    <location>
        <begin position="34"/>
        <end position="54"/>
    </location>
</feature>
<evidence type="ECO:0000313" key="2">
    <source>
        <dbReference type="EMBL" id="KFE98359.1"/>
    </source>
</evidence>
<name>A0A085Z1P6_9FLAO</name>
<gene>
    <name evidence="2" type="ORF">IX39_13010</name>
</gene>
<organism evidence="2 3">
    <name type="scientific">Chryseobacterium formosense</name>
    <dbReference type="NCBI Taxonomy" id="236814"/>
    <lineage>
        <taxon>Bacteria</taxon>
        <taxon>Pseudomonadati</taxon>
        <taxon>Bacteroidota</taxon>
        <taxon>Flavobacteriia</taxon>
        <taxon>Flavobacteriales</taxon>
        <taxon>Weeksellaceae</taxon>
        <taxon>Chryseobacterium group</taxon>
        <taxon>Chryseobacterium</taxon>
    </lineage>
</organism>
<dbReference type="AlphaFoldDB" id="A0A085Z1P6"/>
<evidence type="ECO:0000256" key="1">
    <source>
        <dbReference type="SAM" id="Phobius"/>
    </source>
</evidence>
<keyword evidence="1" id="KW-1133">Transmembrane helix</keyword>
<keyword evidence="3" id="KW-1185">Reference proteome</keyword>
<accession>A0A085Z1P6</accession>
<evidence type="ECO:0000313" key="3">
    <source>
        <dbReference type="Proteomes" id="UP000028713"/>
    </source>
</evidence>